<name>A0ABR9T888_9SPHI</name>
<reference evidence="1 2" key="1">
    <citation type="submission" date="2018-02" db="EMBL/GenBank/DDBJ databases">
        <title>Sphingobacterium KA21.</title>
        <authorList>
            <person name="Vasarhelyi B.M."/>
            <person name="Deshmukh S."/>
            <person name="Balint B."/>
            <person name="Kukolya J."/>
        </authorList>
    </citation>
    <scope>NUCLEOTIDE SEQUENCE [LARGE SCALE GENOMIC DNA]</scope>
    <source>
        <strain evidence="1 2">Ka21</strain>
    </source>
</reference>
<evidence type="ECO:0000313" key="1">
    <source>
        <dbReference type="EMBL" id="MBE8721559.1"/>
    </source>
</evidence>
<gene>
    <name evidence="1" type="ORF">C4F40_12600</name>
</gene>
<organism evidence="1 2">
    <name type="scientific">Sphingobacterium pedocola</name>
    <dbReference type="NCBI Taxonomy" id="2082722"/>
    <lineage>
        <taxon>Bacteria</taxon>
        <taxon>Pseudomonadati</taxon>
        <taxon>Bacteroidota</taxon>
        <taxon>Sphingobacteriia</taxon>
        <taxon>Sphingobacteriales</taxon>
        <taxon>Sphingobacteriaceae</taxon>
        <taxon>Sphingobacterium</taxon>
    </lineage>
</organism>
<protein>
    <submittedName>
        <fullName evidence="1">Uncharacterized protein</fullName>
    </submittedName>
</protein>
<accession>A0ABR9T888</accession>
<dbReference type="EMBL" id="PSKQ01000021">
    <property type="protein sequence ID" value="MBE8721559.1"/>
    <property type="molecule type" value="Genomic_DNA"/>
</dbReference>
<evidence type="ECO:0000313" key="2">
    <source>
        <dbReference type="Proteomes" id="UP000618319"/>
    </source>
</evidence>
<comment type="caution">
    <text evidence="1">The sequence shown here is derived from an EMBL/GenBank/DDBJ whole genome shotgun (WGS) entry which is preliminary data.</text>
</comment>
<dbReference type="InterPro" id="IPR019238">
    <property type="entry name" value="AbiEi_2"/>
</dbReference>
<keyword evidence="2" id="KW-1185">Reference proteome</keyword>
<sequence length="350" mass="40834">MFREQTKIMNAGNDILEIRLVDQALNSLKQHTGMETEWIPNNDPVDNAVDGVLVIELDGRRIELDTEIRREVRPHQLKMIANKVGKERPLLLLAQNILPKAKERLRAENIAYLDVAGNFFIRYRDIWIWIEGNKLPKVEKDIPNRAFTAAGLKVLFFLLTEPDALDMPYREIALGANVALGNIPLVINGLKETGFLVKLDKTRYRLRNKRELLDRWIAGYQEILRPKLVIGTFRMPEKHIDWRQYRLTKGDFWGGESAAGLLTDYLEPEKLTLYTTVTKLELVKRYRFIPDPKGNVEVLQQFWVDREINWFINQVHPLLTYADLLLTQDPRNIEVAEIIFEKYLKADFNE</sequence>
<dbReference type="Pfam" id="PF09952">
    <property type="entry name" value="AbiEi_2"/>
    <property type="match status" value="1"/>
</dbReference>
<dbReference type="Proteomes" id="UP000618319">
    <property type="component" value="Unassembled WGS sequence"/>
</dbReference>
<proteinExistence type="predicted"/>